<dbReference type="Proteomes" id="UP000539538">
    <property type="component" value="Unassembled WGS sequence"/>
</dbReference>
<dbReference type="EMBL" id="JACHOT010000009">
    <property type="protein sequence ID" value="MBB4652941.1"/>
    <property type="molecule type" value="Genomic_DNA"/>
</dbReference>
<sequence>MAEYSYFIIEFDGRTRELDLINPRIYFEQGRCRFKYDGPIPGFWHAHIRARHQLGRGFEVKWELDRKPRTPAGAGHEAGHRPPLFLAHH</sequence>
<name>A0ABR6L8J3_9HYPH</name>
<reference evidence="2 3" key="1">
    <citation type="submission" date="2020-08" db="EMBL/GenBank/DDBJ databases">
        <title>Genomic Encyclopedia of Type Strains, Phase IV (KMG-IV): sequencing the most valuable type-strain genomes for metagenomic binning, comparative biology and taxonomic classification.</title>
        <authorList>
            <person name="Goeker M."/>
        </authorList>
    </citation>
    <scope>NUCLEOTIDE SEQUENCE [LARGE SCALE GENOMIC DNA]</scope>
    <source>
        <strain evidence="2 3">DSM 7050</strain>
    </source>
</reference>
<protein>
    <submittedName>
        <fullName evidence="2">Uncharacterized protein</fullName>
    </submittedName>
</protein>
<gene>
    <name evidence="2" type="ORF">GGQ99_004725</name>
</gene>
<keyword evidence="3" id="KW-1185">Reference proteome</keyword>
<evidence type="ECO:0000256" key="1">
    <source>
        <dbReference type="SAM" id="MobiDB-lite"/>
    </source>
</evidence>
<evidence type="ECO:0000313" key="3">
    <source>
        <dbReference type="Proteomes" id="UP000539538"/>
    </source>
</evidence>
<comment type="caution">
    <text evidence="2">The sequence shown here is derived from an EMBL/GenBank/DDBJ whole genome shotgun (WGS) entry which is preliminary data.</text>
</comment>
<evidence type="ECO:0000313" key="2">
    <source>
        <dbReference type="EMBL" id="MBB4652941.1"/>
    </source>
</evidence>
<feature type="region of interest" description="Disordered" evidence="1">
    <location>
        <begin position="68"/>
        <end position="89"/>
    </location>
</feature>
<dbReference type="RefSeq" id="WP_183264346.1">
    <property type="nucleotide sequence ID" value="NZ_BAAAVZ010000026.1"/>
</dbReference>
<proteinExistence type="predicted"/>
<organism evidence="2 3">
    <name type="scientific">Aminobacter niigataensis</name>
    <dbReference type="NCBI Taxonomy" id="83265"/>
    <lineage>
        <taxon>Bacteria</taxon>
        <taxon>Pseudomonadati</taxon>
        <taxon>Pseudomonadota</taxon>
        <taxon>Alphaproteobacteria</taxon>
        <taxon>Hyphomicrobiales</taxon>
        <taxon>Phyllobacteriaceae</taxon>
        <taxon>Aminobacter</taxon>
    </lineage>
</organism>
<accession>A0ABR6L8J3</accession>